<accession>A0A3B4XA25</accession>
<organism evidence="2 3">
    <name type="scientific">Seriola lalandi dorsalis</name>
    <dbReference type="NCBI Taxonomy" id="1841481"/>
    <lineage>
        <taxon>Eukaryota</taxon>
        <taxon>Metazoa</taxon>
        <taxon>Chordata</taxon>
        <taxon>Craniata</taxon>
        <taxon>Vertebrata</taxon>
        <taxon>Euteleostomi</taxon>
        <taxon>Actinopterygii</taxon>
        <taxon>Neopterygii</taxon>
        <taxon>Teleostei</taxon>
        <taxon>Neoteleostei</taxon>
        <taxon>Acanthomorphata</taxon>
        <taxon>Carangaria</taxon>
        <taxon>Carangiformes</taxon>
        <taxon>Carangidae</taxon>
        <taxon>Seriola</taxon>
    </lineage>
</organism>
<proteinExistence type="predicted"/>
<evidence type="ECO:0000313" key="3">
    <source>
        <dbReference type="Proteomes" id="UP000261360"/>
    </source>
</evidence>
<sequence length="332" mass="37628">LLDALCDEPLIVSGDSRYDHNASYGTYSLMDIKSKLVVAQETVKVTEVKNSYWFEVDGLERCLSKLGEYDMTISVLATDCHPSVQKVMHLEHKSIQHEYDLWHIVKSVKKRLLQCHNEDLFEWIRMITNHLWFCVTTCEGSATKLKEKWISILHSHYKCHPTYTPEEQSQRPWLLPSFQHLQKIVLDKQLLKKLEKTTLGIHTGQLESLHSLYTKYATKRKKFLRESLEARLHVAALDHNNNVVLPTRSSPQTTGSTTSSTGNAITARFPRRMGSKAYAVGLITASTVLSTSSSSISSLTRFRNASLSSLANAPNQPRYVGNDVTPKWPLAS</sequence>
<dbReference type="Proteomes" id="UP000261360">
    <property type="component" value="Unplaced"/>
</dbReference>
<protein>
    <submittedName>
        <fullName evidence="2">Uncharacterized protein</fullName>
    </submittedName>
</protein>
<evidence type="ECO:0000256" key="1">
    <source>
        <dbReference type="SAM" id="MobiDB-lite"/>
    </source>
</evidence>
<dbReference type="AlphaFoldDB" id="A0A3B4XA25"/>
<evidence type="ECO:0000313" key="2">
    <source>
        <dbReference type="Ensembl" id="ENSSLDP00000014569.1"/>
    </source>
</evidence>
<reference evidence="2" key="2">
    <citation type="submission" date="2025-09" db="UniProtKB">
        <authorList>
            <consortium name="Ensembl"/>
        </authorList>
    </citation>
    <scope>IDENTIFICATION</scope>
</reference>
<reference evidence="2" key="1">
    <citation type="submission" date="2025-08" db="UniProtKB">
        <authorList>
            <consortium name="Ensembl"/>
        </authorList>
    </citation>
    <scope>IDENTIFICATION</scope>
</reference>
<name>A0A3B4XA25_SERLL</name>
<dbReference type="PANTHER" id="PTHR31751:SF42">
    <property type="entry name" value="PROTEIN CBG10204"/>
    <property type="match status" value="1"/>
</dbReference>
<feature type="region of interest" description="Disordered" evidence="1">
    <location>
        <begin position="244"/>
        <end position="263"/>
    </location>
</feature>
<keyword evidence="3" id="KW-1185">Reference proteome</keyword>
<dbReference type="GeneTree" id="ENSGT00940000164945"/>
<feature type="compositionally biased region" description="Low complexity" evidence="1">
    <location>
        <begin position="247"/>
        <end position="261"/>
    </location>
</feature>
<dbReference type="PANTHER" id="PTHR31751">
    <property type="entry name" value="SI:CH211-108C17.2-RELATED-RELATED"/>
    <property type="match status" value="1"/>
</dbReference>
<feature type="region of interest" description="Disordered" evidence="1">
    <location>
        <begin position="311"/>
        <end position="332"/>
    </location>
</feature>
<dbReference type="Ensembl" id="ENSSLDT00000015130.1">
    <property type="protein sequence ID" value="ENSSLDP00000014569.1"/>
    <property type="gene ID" value="ENSSLDG00000011647.1"/>
</dbReference>